<evidence type="ECO:0000313" key="1">
    <source>
        <dbReference type="EMBL" id="SDZ78812.1"/>
    </source>
</evidence>
<proteinExistence type="predicted"/>
<name>A0A1H3VXJ6_9GAMM</name>
<evidence type="ECO:0008006" key="3">
    <source>
        <dbReference type="Google" id="ProtNLM"/>
    </source>
</evidence>
<accession>A0A1H3VXJ6</accession>
<dbReference type="EMBL" id="FNQO01000001">
    <property type="protein sequence ID" value="SDZ78812.1"/>
    <property type="molecule type" value="Genomic_DNA"/>
</dbReference>
<dbReference type="InterPro" id="IPR027417">
    <property type="entry name" value="P-loop_NTPase"/>
</dbReference>
<sequence length="254" mass="29172">MKNHILVGTHHKTGSVWMLKVFRNIASRLKVPFINLSAHSKYYRENIGSQEGVNALLAEVGLSSEYTIFFDDHSYFGTIDDGLAERFRGFRMVRSPVSVISSAAKYHCWSKEKWLHTPRKGVNGIPYQEYIKSLPDDNARYRFEMKMSAMNVITAMAEFDREPYFLTVKYEDVINDRSLVKFAGIMAHLGLEGREVLEALEAVYVNSLFGELSSEDQSHVQSDSNTKYGSDWDEDTWNLYNQKVRPLAEKLGYV</sequence>
<dbReference type="Gene3D" id="3.40.50.300">
    <property type="entry name" value="P-loop containing nucleotide triphosphate hydrolases"/>
    <property type="match status" value="1"/>
</dbReference>
<dbReference type="AlphaFoldDB" id="A0A1H3VXJ6"/>
<evidence type="ECO:0000313" key="2">
    <source>
        <dbReference type="Proteomes" id="UP000198658"/>
    </source>
</evidence>
<organism evidence="1 2">
    <name type="scientific">Microbulbifer marinus</name>
    <dbReference type="NCBI Taxonomy" id="658218"/>
    <lineage>
        <taxon>Bacteria</taxon>
        <taxon>Pseudomonadati</taxon>
        <taxon>Pseudomonadota</taxon>
        <taxon>Gammaproteobacteria</taxon>
        <taxon>Cellvibrionales</taxon>
        <taxon>Microbulbiferaceae</taxon>
        <taxon>Microbulbifer</taxon>
    </lineage>
</organism>
<dbReference type="RefSeq" id="WP_139304789.1">
    <property type="nucleotide sequence ID" value="NZ_FNQO01000001.1"/>
</dbReference>
<dbReference type="OrthoDB" id="5506004at2"/>
<keyword evidence="2" id="KW-1185">Reference proteome</keyword>
<reference evidence="2" key="1">
    <citation type="submission" date="2016-10" db="EMBL/GenBank/DDBJ databases">
        <authorList>
            <person name="Varghese N."/>
            <person name="Submissions S."/>
        </authorList>
    </citation>
    <scope>NUCLEOTIDE SEQUENCE [LARGE SCALE GENOMIC DNA]</scope>
    <source>
        <strain evidence="2">CGMCC 1.10657</strain>
    </source>
</reference>
<protein>
    <recommendedName>
        <fullName evidence="3">Sulfotransferase domain-containing protein</fullName>
    </recommendedName>
</protein>
<dbReference type="Proteomes" id="UP000198658">
    <property type="component" value="Unassembled WGS sequence"/>
</dbReference>
<gene>
    <name evidence="1" type="ORF">SAMN05216562_0311</name>
</gene>
<dbReference type="SUPFAM" id="SSF52540">
    <property type="entry name" value="P-loop containing nucleoside triphosphate hydrolases"/>
    <property type="match status" value="1"/>
</dbReference>
<dbReference type="STRING" id="658218.SAMN05216562_0311"/>